<dbReference type="SMART" id="SM00258">
    <property type="entry name" value="SAND"/>
    <property type="match status" value="1"/>
</dbReference>
<organism evidence="12 13">
    <name type="scientific">Pipistrellus kuhlii</name>
    <name type="common">Kuhl's pipistrelle</name>
    <dbReference type="NCBI Taxonomy" id="59472"/>
    <lineage>
        <taxon>Eukaryota</taxon>
        <taxon>Metazoa</taxon>
        <taxon>Chordata</taxon>
        <taxon>Craniata</taxon>
        <taxon>Vertebrata</taxon>
        <taxon>Euteleostomi</taxon>
        <taxon>Mammalia</taxon>
        <taxon>Eutheria</taxon>
        <taxon>Laurasiatheria</taxon>
        <taxon>Chiroptera</taxon>
        <taxon>Yangochiroptera</taxon>
        <taxon>Vespertilionidae</taxon>
        <taxon>Pipistrellus</taxon>
    </lineage>
</organism>
<evidence type="ECO:0000256" key="1">
    <source>
        <dbReference type="ARBA" id="ARBA00022553"/>
    </source>
</evidence>
<dbReference type="PANTHER" id="PTHR46386:SF1">
    <property type="entry name" value="NUCLEAR BODY PROTEIN SP140-LIKE PROTEIN"/>
    <property type="match status" value="1"/>
</dbReference>
<dbReference type="InterPro" id="IPR043563">
    <property type="entry name" value="Sp110/Sp140/Sp140L-like"/>
</dbReference>
<evidence type="ECO:0000256" key="6">
    <source>
        <dbReference type="ARBA" id="ARBA00023125"/>
    </source>
</evidence>
<feature type="domain" description="SAND" evidence="10">
    <location>
        <begin position="372"/>
        <end position="454"/>
    </location>
</feature>
<evidence type="ECO:0000256" key="2">
    <source>
        <dbReference type="ARBA" id="ARBA00022723"/>
    </source>
</evidence>
<dbReference type="InterPro" id="IPR013083">
    <property type="entry name" value="Znf_RING/FYVE/PHD"/>
</dbReference>
<evidence type="ECO:0000256" key="7">
    <source>
        <dbReference type="PROSITE-ProRule" id="PRU00146"/>
    </source>
</evidence>
<feature type="region of interest" description="Disordered" evidence="8">
    <location>
        <begin position="189"/>
        <end position="231"/>
    </location>
</feature>
<keyword evidence="13" id="KW-1185">Reference proteome</keyword>
<dbReference type="InterPro" id="IPR001965">
    <property type="entry name" value="Znf_PHD"/>
</dbReference>
<dbReference type="GO" id="GO:0008270">
    <property type="term" value="F:zinc ion binding"/>
    <property type="evidence" value="ECO:0007669"/>
    <property type="project" value="UniProtKB-KW"/>
</dbReference>
<dbReference type="GO" id="GO:0003677">
    <property type="term" value="F:DNA binding"/>
    <property type="evidence" value="ECO:0007669"/>
    <property type="project" value="UniProtKB-KW"/>
</dbReference>
<comment type="caution">
    <text evidence="12">The sequence shown here is derived from an EMBL/GenBank/DDBJ whole genome shotgun (WGS) entry which is preliminary data.</text>
</comment>
<keyword evidence="5" id="KW-0103">Bromodomain</keyword>
<keyword evidence="6" id="KW-0238">DNA-binding</keyword>
<dbReference type="GO" id="GO:0000981">
    <property type="term" value="F:DNA-binding transcription factor activity, RNA polymerase II-specific"/>
    <property type="evidence" value="ECO:0007669"/>
    <property type="project" value="TreeGrafter"/>
</dbReference>
<keyword evidence="1" id="KW-0597">Phosphoprotein</keyword>
<evidence type="ECO:0000259" key="10">
    <source>
        <dbReference type="PROSITE" id="PS50864"/>
    </source>
</evidence>
<dbReference type="GO" id="GO:0005634">
    <property type="term" value="C:nucleus"/>
    <property type="evidence" value="ECO:0007669"/>
    <property type="project" value="InterPro"/>
</dbReference>
<evidence type="ECO:0008006" key="14">
    <source>
        <dbReference type="Google" id="ProtNLM"/>
    </source>
</evidence>
<dbReference type="InterPro" id="IPR019787">
    <property type="entry name" value="Znf_PHD-finger"/>
</dbReference>
<evidence type="ECO:0000256" key="4">
    <source>
        <dbReference type="ARBA" id="ARBA00022833"/>
    </source>
</evidence>
<feature type="compositionally biased region" description="Polar residues" evidence="8">
    <location>
        <begin position="189"/>
        <end position="199"/>
    </location>
</feature>
<sequence>MASGSSDLSTRMSAEDGNIENKCINDLALTYFKRYKVDISDAIKTTFPFLELLRDRDFITEEMYEKSQESLKKRSPVHEVIYDVLSELEKKFDMSLLGALFSKTIMKTYPDLFRIYKIFYKVIPVIKFLLKSDGGEEYEERPNERLSLEQGIGGNSNQRLMLLGPDTWNYNDTAAPECGFLEHRHDTQEINTTETGTNSENKDALKSQQANEQCAQQSKTAGEELLHHGTQTNSCSVDPVDIKEEKPFLNSGVECEFQAKTDCNQASDIIVIDSQDFEELTSGDGPPEASTTALKREPGEELLHHGTQTNSSSVDPVDVKEEKPFLNSGVKCEAQARTDCNQASDIIGTVHLGNKSTLEKSESKKRTREHKEESVNFQPEIFPVTCGEINGMLYIKEFEQGTKRKCIRGQDGNWFTPKEFEEKAGYSTSHSRWKTRVHNCGYTLQWLMKKGLLATPPAEHGRSKKLRSSDVCKVCCHEGNLFYCNTCSSFFHGDCHLPPVETERSPWSCTLCRVKEFSGNQQSARESEVLARLMGPEEQLKCEFLLLMIECYSESNVFPNIQHDNYRIEILQCMADFWMLNEIKKKLSERGYLSVMGFMQDMRRIFQEHRASETHNNFCWGMRLEKQFELNFKQVFAVQETEQEHTTKLN</sequence>
<dbReference type="SUPFAM" id="SSF47370">
    <property type="entry name" value="Bromodomain"/>
    <property type="match status" value="1"/>
</dbReference>
<dbReference type="Proteomes" id="UP000558488">
    <property type="component" value="Unassembled WGS sequence"/>
</dbReference>
<protein>
    <recommendedName>
        <fullName evidence="14">SP140 nuclear body protein like</fullName>
    </recommendedName>
</protein>
<keyword evidence="4" id="KW-0862">Zinc</keyword>
<gene>
    <name evidence="12" type="ORF">mPipKuh1_010450</name>
</gene>
<feature type="domain" description="PHD-type" evidence="9">
    <location>
        <begin position="469"/>
        <end position="515"/>
    </location>
</feature>
<dbReference type="InterPro" id="IPR004865">
    <property type="entry name" value="HSR_dom"/>
</dbReference>
<dbReference type="PROSITE" id="PS50864">
    <property type="entry name" value="SAND"/>
    <property type="match status" value="1"/>
</dbReference>
<dbReference type="InterPro" id="IPR000770">
    <property type="entry name" value="SAND_dom"/>
</dbReference>
<evidence type="ECO:0000256" key="5">
    <source>
        <dbReference type="ARBA" id="ARBA00023117"/>
    </source>
</evidence>
<evidence type="ECO:0000256" key="8">
    <source>
        <dbReference type="SAM" id="MobiDB-lite"/>
    </source>
</evidence>
<evidence type="ECO:0000259" key="11">
    <source>
        <dbReference type="PROSITE" id="PS51414"/>
    </source>
</evidence>
<accession>A0A7J7XV65</accession>
<dbReference type="PROSITE" id="PS50016">
    <property type="entry name" value="ZF_PHD_2"/>
    <property type="match status" value="1"/>
</dbReference>
<dbReference type="Gene3D" id="1.20.920.10">
    <property type="entry name" value="Bromodomain-like"/>
    <property type="match status" value="1"/>
</dbReference>
<dbReference type="Pfam" id="PF01342">
    <property type="entry name" value="SAND"/>
    <property type="match status" value="1"/>
</dbReference>
<dbReference type="PROSITE" id="PS51414">
    <property type="entry name" value="HSR"/>
    <property type="match status" value="1"/>
</dbReference>
<dbReference type="SMART" id="SM00249">
    <property type="entry name" value="PHD"/>
    <property type="match status" value="1"/>
</dbReference>
<feature type="domain" description="HSR" evidence="11">
    <location>
        <begin position="8"/>
        <end position="124"/>
    </location>
</feature>
<feature type="compositionally biased region" description="Polar residues" evidence="8">
    <location>
        <begin position="206"/>
        <end position="220"/>
    </location>
</feature>
<evidence type="ECO:0000313" key="13">
    <source>
        <dbReference type="Proteomes" id="UP000558488"/>
    </source>
</evidence>
<keyword evidence="3 7" id="KW-0863">Zinc-finger</keyword>
<dbReference type="SUPFAM" id="SSF57903">
    <property type="entry name" value="FYVE/PHD zinc finger"/>
    <property type="match status" value="1"/>
</dbReference>
<dbReference type="EMBL" id="JACAGB010000007">
    <property type="protein sequence ID" value="KAF6353484.1"/>
    <property type="molecule type" value="Genomic_DNA"/>
</dbReference>
<dbReference type="InterPro" id="IPR036427">
    <property type="entry name" value="Bromodomain-like_sf"/>
</dbReference>
<reference evidence="12 13" key="1">
    <citation type="journal article" date="2020" name="Nature">
        <title>Six reference-quality genomes reveal evolution of bat adaptations.</title>
        <authorList>
            <person name="Jebb D."/>
            <person name="Huang Z."/>
            <person name="Pippel M."/>
            <person name="Hughes G.M."/>
            <person name="Lavrichenko K."/>
            <person name="Devanna P."/>
            <person name="Winkler S."/>
            <person name="Jermiin L.S."/>
            <person name="Skirmuntt E.C."/>
            <person name="Katzourakis A."/>
            <person name="Burkitt-Gray L."/>
            <person name="Ray D.A."/>
            <person name="Sullivan K.A.M."/>
            <person name="Roscito J.G."/>
            <person name="Kirilenko B.M."/>
            <person name="Davalos L.M."/>
            <person name="Corthals A.P."/>
            <person name="Power M.L."/>
            <person name="Jones G."/>
            <person name="Ransome R.D."/>
            <person name="Dechmann D.K.N."/>
            <person name="Locatelli A.G."/>
            <person name="Puechmaille S.J."/>
            <person name="Fedrigo O."/>
            <person name="Jarvis E.D."/>
            <person name="Hiller M."/>
            <person name="Vernes S.C."/>
            <person name="Myers E.W."/>
            <person name="Teeling E.C."/>
        </authorList>
    </citation>
    <scope>NUCLEOTIDE SEQUENCE [LARGE SCALE GENOMIC DNA]</scope>
    <source>
        <strain evidence="12">MPipKuh1</strain>
        <tissue evidence="12">Flight muscle</tissue>
    </source>
</reference>
<dbReference type="Pfam" id="PF03172">
    <property type="entry name" value="HSR"/>
    <property type="match status" value="1"/>
</dbReference>
<evidence type="ECO:0000313" key="12">
    <source>
        <dbReference type="EMBL" id="KAF6353484.1"/>
    </source>
</evidence>
<dbReference type="Gene3D" id="3.30.40.10">
    <property type="entry name" value="Zinc/RING finger domain, C3HC4 (zinc finger)"/>
    <property type="match status" value="1"/>
</dbReference>
<evidence type="ECO:0000259" key="9">
    <source>
        <dbReference type="PROSITE" id="PS50016"/>
    </source>
</evidence>
<dbReference type="InterPro" id="IPR019786">
    <property type="entry name" value="Zinc_finger_PHD-type_CS"/>
</dbReference>
<name>A0A7J7XV65_PIPKU</name>
<evidence type="ECO:0000256" key="3">
    <source>
        <dbReference type="ARBA" id="ARBA00022771"/>
    </source>
</evidence>
<dbReference type="SUPFAM" id="SSF63763">
    <property type="entry name" value="SAND domain-like"/>
    <property type="match status" value="1"/>
</dbReference>
<dbReference type="InterPro" id="IPR010919">
    <property type="entry name" value="SAND-like_dom_sf"/>
</dbReference>
<dbReference type="PANTHER" id="PTHR46386">
    <property type="entry name" value="NUCLEAR BODY PROTEIN SP140"/>
    <property type="match status" value="1"/>
</dbReference>
<dbReference type="InterPro" id="IPR011011">
    <property type="entry name" value="Znf_FYVE_PHD"/>
</dbReference>
<dbReference type="Gene3D" id="3.10.390.10">
    <property type="entry name" value="SAND domain-like"/>
    <property type="match status" value="1"/>
</dbReference>
<keyword evidence="2" id="KW-0479">Metal-binding</keyword>
<dbReference type="AlphaFoldDB" id="A0A7J7XV65"/>
<dbReference type="CDD" id="cd15626">
    <property type="entry name" value="PHD_SP110_140"/>
    <property type="match status" value="1"/>
</dbReference>
<proteinExistence type="predicted"/>
<dbReference type="PROSITE" id="PS01359">
    <property type="entry name" value="ZF_PHD_1"/>
    <property type="match status" value="1"/>
</dbReference>